<dbReference type="Proteomes" id="UP000516444">
    <property type="component" value="Chromosome"/>
</dbReference>
<protein>
    <submittedName>
        <fullName evidence="2">Alpha/beta hydrolase</fullName>
    </submittedName>
</protein>
<evidence type="ECO:0000313" key="3">
    <source>
        <dbReference type="Proteomes" id="UP000516444"/>
    </source>
</evidence>
<gene>
    <name evidence="2" type="ORF">GCM10017557_80620</name>
</gene>
<dbReference type="AlphaFoldDB" id="A0A7G1PC47"/>
<sequence length="464" mass="48126">MARGLRNAVAVCLATAGVAALAAPAAGAAARGTGPCPAGSPAGVTCAGGELADGTPYRFVVPDHWNGTVIVDLDFAGRAPDEPLTAELTERGYAVGGTTRDVTGWRIAAAIDKQASALERFEEAVGHPRWAIASGRSMGGFVSAGVAQVHPDAFDAAVPFCGGLGGSVGQWNQKLDTVFTLKELLFAGSPLPVTKIPADAQQATRDWQSALGTAQAAPAGRARIALAAAIGQLPGWGQDAAGGATPMPAPGDTDAIQEGMYLTLAGGFQPYIGQSMSSRRSIETLAGGNPSWNTGVDYARQFSAASAEQQRAVRELYSRAGLDLRADLRTLARAPRITADPSAVTYLEKGIVFDGDLKIPVLTVNAIGDQISTVAQQQSYGAAVHKAGKTALLRQSYVRTVGHCTFTTGEQVAAITVMAKRLTTGRWSDTATAGNLNRLTAAAGEDHGRYLHYQPPVFNRPYVG</sequence>
<feature type="chain" id="PRO_5038970270" evidence="1">
    <location>
        <begin position="23"/>
        <end position="464"/>
    </location>
</feature>
<dbReference type="GO" id="GO:0016787">
    <property type="term" value="F:hydrolase activity"/>
    <property type="evidence" value="ECO:0007669"/>
    <property type="project" value="UniProtKB-KW"/>
</dbReference>
<name>A0A7G1PC47_9ACTN</name>
<accession>A0A7G1PC47</accession>
<dbReference type="Gene3D" id="3.40.50.1820">
    <property type="entry name" value="alpha/beta hydrolase"/>
    <property type="match status" value="1"/>
</dbReference>
<reference evidence="2 3" key="1">
    <citation type="journal article" date="2014" name="Int. J. Syst. Evol. Microbiol.">
        <title>Complete genome sequence of Corynebacterium casei LMG S-19264T (=DSM 44701T), isolated from a smear-ripened cheese.</title>
        <authorList>
            <consortium name="US DOE Joint Genome Institute (JGI-PGF)"/>
            <person name="Walter F."/>
            <person name="Albersmeier A."/>
            <person name="Kalinowski J."/>
            <person name="Ruckert C."/>
        </authorList>
    </citation>
    <scope>NUCLEOTIDE SEQUENCE [LARGE SCALE GENOMIC DNA]</scope>
    <source>
        <strain evidence="2 3">JCM 4677</strain>
    </source>
</reference>
<keyword evidence="1" id="KW-0732">Signal</keyword>
<dbReference type="SUPFAM" id="SSF53474">
    <property type="entry name" value="alpha/beta-Hydrolases"/>
    <property type="match status" value="1"/>
</dbReference>
<dbReference type="EMBL" id="AP023440">
    <property type="protein sequence ID" value="BCL33203.1"/>
    <property type="molecule type" value="Genomic_DNA"/>
</dbReference>
<dbReference type="KEGG" id="sgm:GCM10017557_80620"/>
<feature type="signal peptide" evidence="1">
    <location>
        <begin position="1"/>
        <end position="22"/>
    </location>
</feature>
<organism evidence="2 3">
    <name type="scientific">Streptomyces aurantiacus</name>
    <dbReference type="NCBI Taxonomy" id="47760"/>
    <lineage>
        <taxon>Bacteria</taxon>
        <taxon>Bacillati</taxon>
        <taxon>Actinomycetota</taxon>
        <taxon>Actinomycetes</taxon>
        <taxon>Kitasatosporales</taxon>
        <taxon>Streptomycetaceae</taxon>
        <taxon>Streptomyces</taxon>
        <taxon>Streptomyces aurantiacus group</taxon>
    </lineage>
</organism>
<evidence type="ECO:0000313" key="2">
    <source>
        <dbReference type="EMBL" id="BCL33203.1"/>
    </source>
</evidence>
<evidence type="ECO:0000256" key="1">
    <source>
        <dbReference type="SAM" id="SignalP"/>
    </source>
</evidence>
<keyword evidence="3" id="KW-1185">Reference proteome</keyword>
<proteinExistence type="predicted"/>
<keyword evidence="2" id="KW-0378">Hydrolase</keyword>
<dbReference type="RefSeq" id="WP_198427965.1">
    <property type="nucleotide sequence ID" value="NZ_AP023440.1"/>
</dbReference>
<dbReference type="InterPro" id="IPR029058">
    <property type="entry name" value="AB_hydrolase_fold"/>
</dbReference>